<proteinExistence type="predicted"/>
<feature type="region of interest" description="Disordered" evidence="1">
    <location>
        <begin position="173"/>
        <end position="192"/>
    </location>
</feature>
<dbReference type="SUPFAM" id="SSF46785">
    <property type="entry name" value="Winged helix' DNA-binding domain"/>
    <property type="match status" value="1"/>
</dbReference>
<gene>
    <name evidence="4" type="ORF">CLV72_101133</name>
</gene>
<evidence type="ECO:0000313" key="5">
    <source>
        <dbReference type="Proteomes" id="UP000237846"/>
    </source>
</evidence>
<dbReference type="Pfam" id="PF03551">
    <property type="entry name" value="PadR"/>
    <property type="match status" value="1"/>
</dbReference>
<accession>A0A2T0QCE9</accession>
<comment type="caution">
    <text evidence="4">The sequence shown here is derived from an EMBL/GenBank/DDBJ whole genome shotgun (WGS) entry which is preliminary data.</text>
</comment>
<sequence length="192" mass="21657">MSLRHALLGLITDEPASGWDLTNRCAEIFGPVWPAGHPQIYGELSRLTADGLIEVDHEGPRRRKVYRVTDTGTAELRRWLAQTDTDHTMRFEPLVRAFFFQHMTPGDLTGHLGREARYYREQADKYRELAAAKDRGDYGDSPRTHAMRITVEAAVRLFGALADWAEWAQTATPLTAPRAEGDRHPADPPPPE</sequence>
<dbReference type="InterPro" id="IPR018309">
    <property type="entry name" value="Tscrpt_reg_PadR_C"/>
</dbReference>
<dbReference type="InterPro" id="IPR036390">
    <property type="entry name" value="WH_DNA-bd_sf"/>
</dbReference>
<keyword evidence="5" id="KW-1185">Reference proteome</keyword>
<dbReference type="PANTHER" id="PTHR43252">
    <property type="entry name" value="TRANSCRIPTIONAL REGULATOR YQJI"/>
    <property type="match status" value="1"/>
</dbReference>
<evidence type="ECO:0000313" key="4">
    <source>
        <dbReference type="EMBL" id="PRY01551.1"/>
    </source>
</evidence>
<dbReference type="Pfam" id="PF10400">
    <property type="entry name" value="Vir_act_alpha_C"/>
    <property type="match status" value="1"/>
</dbReference>
<feature type="domain" description="Transcription regulator PadR C-terminal" evidence="3">
    <location>
        <begin position="90"/>
        <end position="170"/>
    </location>
</feature>
<protein>
    <submittedName>
        <fullName evidence="4">PadR family transcriptional regulator</fullName>
    </submittedName>
</protein>
<name>A0A2T0QCE9_9ACTN</name>
<dbReference type="Proteomes" id="UP000237846">
    <property type="component" value="Unassembled WGS sequence"/>
</dbReference>
<organism evidence="4 5">
    <name type="scientific">Allonocardiopsis opalescens</name>
    <dbReference type="NCBI Taxonomy" id="1144618"/>
    <lineage>
        <taxon>Bacteria</taxon>
        <taxon>Bacillati</taxon>
        <taxon>Actinomycetota</taxon>
        <taxon>Actinomycetes</taxon>
        <taxon>Streptosporangiales</taxon>
        <taxon>Allonocardiopsis</taxon>
    </lineage>
</organism>
<dbReference type="Gene3D" id="1.10.10.10">
    <property type="entry name" value="Winged helix-like DNA-binding domain superfamily/Winged helix DNA-binding domain"/>
    <property type="match status" value="1"/>
</dbReference>
<dbReference type="OrthoDB" id="3186544at2"/>
<dbReference type="RefSeq" id="WP_106237448.1">
    <property type="nucleotide sequence ID" value="NZ_PVZC01000001.1"/>
</dbReference>
<dbReference type="InterPro" id="IPR036388">
    <property type="entry name" value="WH-like_DNA-bd_sf"/>
</dbReference>
<evidence type="ECO:0000256" key="1">
    <source>
        <dbReference type="SAM" id="MobiDB-lite"/>
    </source>
</evidence>
<evidence type="ECO:0000259" key="2">
    <source>
        <dbReference type="Pfam" id="PF03551"/>
    </source>
</evidence>
<dbReference type="EMBL" id="PVZC01000001">
    <property type="protein sequence ID" value="PRY01551.1"/>
    <property type="molecule type" value="Genomic_DNA"/>
</dbReference>
<dbReference type="PANTHER" id="PTHR43252:SF6">
    <property type="entry name" value="NEGATIVE TRANSCRIPTION REGULATOR PADR"/>
    <property type="match status" value="1"/>
</dbReference>
<feature type="domain" description="Transcription regulator PadR N-terminal" evidence="2">
    <location>
        <begin position="7"/>
        <end position="77"/>
    </location>
</feature>
<reference evidence="4 5" key="1">
    <citation type="submission" date="2018-03" db="EMBL/GenBank/DDBJ databases">
        <title>Genomic Encyclopedia of Archaeal and Bacterial Type Strains, Phase II (KMG-II): from individual species to whole genera.</title>
        <authorList>
            <person name="Goeker M."/>
        </authorList>
    </citation>
    <scope>NUCLEOTIDE SEQUENCE [LARGE SCALE GENOMIC DNA]</scope>
    <source>
        <strain evidence="4 5">DSM 45601</strain>
    </source>
</reference>
<dbReference type="AlphaFoldDB" id="A0A2T0QCE9"/>
<dbReference type="InterPro" id="IPR005149">
    <property type="entry name" value="Tscrpt_reg_PadR_N"/>
</dbReference>
<evidence type="ECO:0000259" key="3">
    <source>
        <dbReference type="Pfam" id="PF10400"/>
    </source>
</evidence>